<protein>
    <submittedName>
        <fullName evidence="2">Membrane protein</fullName>
    </submittedName>
</protein>
<sequence>MNLITITIHKMYIIIAIIGIIAIGLFIMKLFYLETYFLMFLAWNLFLAYVPLAISSFITYKKSSKYKLWGLSLLWLLFLPNAPYIFTDFIHLKSNLSHFWFDFVMILMFAISGLLAGLYSIYQLHLHFKTKIKQSIQWTIIVIISFLCGLGIYLGRVIRFNSWDILHRPFSILLSVFKIFIHPINNQSAWYITFGFGVFIFISYVLMYRWVQPKKE</sequence>
<keyword evidence="3" id="KW-1185">Reference proteome</keyword>
<organism evidence="2 3">
    <name type="scientific">Neptunitalea chrysea</name>
    <dbReference type="NCBI Taxonomy" id="1647581"/>
    <lineage>
        <taxon>Bacteria</taxon>
        <taxon>Pseudomonadati</taxon>
        <taxon>Bacteroidota</taxon>
        <taxon>Flavobacteriia</taxon>
        <taxon>Flavobacteriales</taxon>
        <taxon>Flavobacteriaceae</taxon>
        <taxon>Neptunitalea</taxon>
    </lineage>
</organism>
<feature type="transmembrane region" description="Helical" evidence="1">
    <location>
        <begin position="190"/>
        <end position="211"/>
    </location>
</feature>
<evidence type="ECO:0000313" key="3">
    <source>
        <dbReference type="Proteomes" id="UP001143545"/>
    </source>
</evidence>
<dbReference type="AlphaFoldDB" id="A0A9W6EUK0"/>
<keyword evidence="1" id="KW-1133">Transmembrane helix</keyword>
<evidence type="ECO:0000313" key="2">
    <source>
        <dbReference type="EMBL" id="GLB53600.1"/>
    </source>
</evidence>
<reference evidence="2" key="1">
    <citation type="submission" date="2022-07" db="EMBL/GenBank/DDBJ databases">
        <title>Taxonomy of Novel Oxalotrophic and Methylotrophic Bacteria.</title>
        <authorList>
            <person name="Sahin N."/>
            <person name="Tani A."/>
        </authorList>
    </citation>
    <scope>NUCLEOTIDE SEQUENCE</scope>
    <source>
        <strain evidence="2">AM327</strain>
    </source>
</reference>
<keyword evidence="1" id="KW-0812">Transmembrane</keyword>
<dbReference type="Pfam" id="PF07099">
    <property type="entry name" value="DUF1361"/>
    <property type="match status" value="1"/>
</dbReference>
<keyword evidence="1" id="KW-0472">Membrane</keyword>
<feature type="transmembrane region" description="Helical" evidence="1">
    <location>
        <begin position="99"/>
        <end position="124"/>
    </location>
</feature>
<gene>
    <name evidence="2" type="ORF">NBRC110019_26410</name>
</gene>
<dbReference type="InterPro" id="IPR009793">
    <property type="entry name" value="DUF1361"/>
</dbReference>
<evidence type="ECO:0000256" key="1">
    <source>
        <dbReference type="SAM" id="Phobius"/>
    </source>
</evidence>
<dbReference type="Proteomes" id="UP001143545">
    <property type="component" value="Unassembled WGS sequence"/>
</dbReference>
<name>A0A9W6EUK0_9FLAO</name>
<accession>A0A9W6EUK0</accession>
<proteinExistence type="predicted"/>
<feature type="transmembrane region" description="Helical" evidence="1">
    <location>
        <begin position="40"/>
        <end position="60"/>
    </location>
</feature>
<feature type="transmembrane region" description="Helical" evidence="1">
    <location>
        <begin position="66"/>
        <end position="87"/>
    </location>
</feature>
<feature type="transmembrane region" description="Helical" evidence="1">
    <location>
        <begin position="136"/>
        <end position="154"/>
    </location>
</feature>
<comment type="caution">
    <text evidence="2">The sequence shown here is derived from an EMBL/GenBank/DDBJ whole genome shotgun (WGS) entry which is preliminary data.</text>
</comment>
<dbReference type="EMBL" id="BRVP01000020">
    <property type="protein sequence ID" value="GLB53600.1"/>
    <property type="molecule type" value="Genomic_DNA"/>
</dbReference>
<dbReference type="RefSeq" id="WP_281755683.1">
    <property type="nucleotide sequence ID" value="NZ_BRVP01000020.1"/>
</dbReference>
<feature type="transmembrane region" description="Helical" evidence="1">
    <location>
        <begin position="12"/>
        <end position="33"/>
    </location>
</feature>